<dbReference type="Pfam" id="PF12833">
    <property type="entry name" value="HTH_18"/>
    <property type="match status" value="1"/>
</dbReference>
<evidence type="ECO:0000256" key="2">
    <source>
        <dbReference type="ARBA" id="ARBA00023125"/>
    </source>
</evidence>
<dbReference type="InterPro" id="IPR018060">
    <property type="entry name" value="HTH_AraC"/>
</dbReference>
<dbReference type="AlphaFoldDB" id="A0A948TEB0"/>
<dbReference type="InterPro" id="IPR009057">
    <property type="entry name" value="Homeodomain-like_sf"/>
</dbReference>
<feature type="domain" description="HTH araC/xylS-type" evidence="4">
    <location>
        <begin position="35"/>
        <end position="132"/>
    </location>
</feature>
<dbReference type="Gene3D" id="1.10.10.60">
    <property type="entry name" value="Homeodomain-like"/>
    <property type="match status" value="1"/>
</dbReference>
<evidence type="ECO:0000259" key="4">
    <source>
        <dbReference type="PROSITE" id="PS01124"/>
    </source>
</evidence>
<comment type="caution">
    <text evidence="5">The sequence shown here is derived from an EMBL/GenBank/DDBJ whole genome shotgun (WGS) entry which is preliminary data.</text>
</comment>
<reference evidence="5" key="2">
    <citation type="submission" date="2021-04" db="EMBL/GenBank/DDBJ databases">
        <authorList>
            <person name="Gilroy R."/>
        </authorList>
    </citation>
    <scope>NUCLEOTIDE SEQUENCE</scope>
    <source>
        <strain evidence="5">G4-2901</strain>
    </source>
</reference>
<accession>A0A948TEB0</accession>
<dbReference type="PROSITE" id="PS01124">
    <property type="entry name" value="HTH_ARAC_FAMILY_2"/>
    <property type="match status" value="1"/>
</dbReference>
<keyword evidence="1" id="KW-0805">Transcription regulation</keyword>
<dbReference type="SMART" id="SM00342">
    <property type="entry name" value="HTH_ARAC"/>
    <property type="match status" value="1"/>
</dbReference>
<evidence type="ECO:0000256" key="3">
    <source>
        <dbReference type="ARBA" id="ARBA00023163"/>
    </source>
</evidence>
<dbReference type="GO" id="GO:0003700">
    <property type="term" value="F:DNA-binding transcription factor activity"/>
    <property type="evidence" value="ECO:0007669"/>
    <property type="project" value="InterPro"/>
</dbReference>
<gene>
    <name evidence="5" type="ORF">H9777_13530</name>
</gene>
<sequence>MFDFAISFFNLLPILSYKVDFLLKTMSIPNDHRLYPVLCYMREHAFRNLKIEQVAAEFNISVRNLSRLLHESGIRFNSFINRHRVNRAIELFSDGGKTMQQIAYETGFSTPNNFNRVFRQITGTSPSLYEKGVADNKKSAIEQ</sequence>
<reference evidence="5" key="1">
    <citation type="journal article" date="2021" name="PeerJ">
        <title>Extensive microbial diversity within the chicken gut microbiome revealed by metagenomics and culture.</title>
        <authorList>
            <person name="Gilroy R."/>
            <person name="Ravi A."/>
            <person name="Getino M."/>
            <person name="Pursley I."/>
            <person name="Horton D.L."/>
            <person name="Alikhan N.F."/>
            <person name="Baker D."/>
            <person name="Gharbi K."/>
            <person name="Hall N."/>
            <person name="Watson M."/>
            <person name="Adriaenssens E.M."/>
            <person name="Foster-Nyarko E."/>
            <person name="Jarju S."/>
            <person name="Secka A."/>
            <person name="Antonio M."/>
            <person name="Oren A."/>
            <person name="Chaudhuri R.R."/>
            <person name="La Ragione R."/>
            <person name="Hildebrand F."/>
            <person name="Pallen M.J."/>
        </authorList>
    </citation>
    <scope>NUCLEOTIDE SEQUENCE</scope>
    <source>
        <strain evidence="5">G4-2901</strain>
    </source>
</reference>
<dbReference type="Proteomes" id="UP000783796">
    <property type="component" value="Unassembled WGS sequence"/>
</dbReference>
<dbReference type="PANTHER" id="PTHR43280">
    <property type="entry name" value="ARAC-FAMILY TRANSCRIPTIONAL REGULATOR"/>
    <property type="match status" value="1"/>
</dbReference>
<dbReference type="SUPFAM" id="SSF46689">
    <property type="entry name" value="Homeodomain-like"/>
    <property type="match status" value="1"/>
</dbReference>
<keyword evidence="3" id="KW-0804">Transcription</keyword>
<dbReference type="PANTHER" id="PTHR43280:SF2">
    <property type="entry name" value="HTH-TYPE TRANSCRIPTIONAL REGULATOR EXSA"/>
    <property type="match status" value="1"/>
</dbReference>
<evidence type="ECO:0000256" key="1">
    <source>
        <dbReference type="ARBA" id="ARBA00023015"/>
    </source>
</evidence>
<dbReference type="GO" id="GO:0043565">
    <property type="term" value="F:sequence-specific DNA binding"/>
    <property type="evidence" value="ECO:0007669"/>
    <property type="project" value="InterPro"/>
</dbReference>
<evidence type="ECO:0000313" key="5">
    <source>
        <dbReference type="EMBL" id="MBU3839299.1"/>
    </source>
</evidence>
<dbReference type="EMBL" id="JAHLFW010000111">
    <property type="protein sequence ID" value="MBU3839299.1"/>
    <property type="molecule type" value="Genomic_DNA"/>
</dbReference>
<dbReference type="InterPro" id="IPR020449">
    <property type="entry name" value="Tscrpt_reg_AraC-type_HTH"/>
</dbReference>
<proteinExistence type="predicted"/>
<protein>
    <submittedName>
        <fullName evidence="5">AraC family transcriptional regulator</fullName>
    </submittedName>
</protein>
<name>A0A948TEB0_9BACT</name>
<keyword evidence="2" id="KW-0238">DNA-binding</keyword>
<organism evidence="5 6">
    <name type="scientific">Candidatus Phocaeicola faecigallinarum</name>
    <dbReference type="NCBI Taxonomy" id="2838732"/>
    <lineage>
        <taxon>Bacteria</taxon>
        <taxon>Pseudomonadati</taxon>
        <taxon>Bacteroidota</taxon>
        <taxon>Bacteroidia</taxon>
        <taxon>Bacteroidales</taxon>
        <taxon>Bacteroidaceae</taxon>
        <taxon>Phocaeicola</taxon>
    </lineage>
</organism>
<evidence type="ECO:0000313" key="6">
    <source>
        <dbReference type="Proteomes" id="UP000783796"/>
    </source>
</evidence>
<dbReference type="PRINTS" id="PR00032">
    <property type="entry name" value="HTHARAC"/>
</dbReference>